<feature type="transmembrane region" description="Helical" evidence="1">
    <location>
        <begin position="38"/>
        <end position="59"/>
    </location>
</feature>
<gene>
    <name evidence="2" type="ORF">MGWOODY_XGa1783</name>
</gene>
<keyword evidence="1" id="KW-1133">Transmembrane helix</keyword>
<reference evidence="2" key="1">
    <citation type="submission" date="2015-10" db="EMBL/GenBank/DDBJ databases">
        <authorList>
            <person name="Gilbert D.G."/>
        </authorList>
    </citation>
    <scope>NUCLEOTIDE SEQUENCE</scope>
</reference>
<accession>A0A160TV79</accession>
<organism evidence="2">
    <name type="scientific">hydrothermal vent metagenome</name>
    <dbReference type="NCBI Taxonomy" id="652676"/>
    <lineage>
        <taxon>unclassified sequences</taxon>
        <taxon>metagenomes</taxon>
        <taxon>ecological metagenomes</taxon>
    </lineage>
</organism>
<evidence type="ECO:0000256" key="1">
    <source>
        <dbReference type="SAM" id="Phobius"/>
    </source>
</evidence>
<dbReference type="EMBL" id="CZRL01000106">
    <property type="protein sequence ID" value="CUS54793.1"/>
    <property type="molecule type" value="Genomic_DNA"/>
</dbReference>
<keyword evidence="1" id="KW-0472">Membrane</keyword>
<evidence type="ECO:0000313" key="2">
    <source>
        <dbReference type="EMBL" id="CUS54793.1"/>
    </source>
</evidence>
<dbReference type="AlphaFoldDB" id="A0A160TV79"/>
<feature type="transmembrane region" description="Helical" evidence="1">
    <location>
        <begin position="6"/>
        <end position="26"/>
    </location>
</feature>
<keyword evidence="1" id="KW-0812">Transmembrane</keyword>
<protein>
    <submittedName>
        <fullName evidence="2">Uncharacterized protein</fullName>
    </submittedName>
</protein>
<name>A0A160TV79_9ZZZZ</name>
<proteinExistence type="predicted"/>
<sequence length="61" mass="6774">MKEFFGSTGFLFVVVGVVILILLNELRKARSTGRKSMMYALLLTLVAFVVATAVVLYSFEI</sequence>